<evidence type="ECO:0000256" key="1">
    <source>
        <dbReference type="SAM" id="MobiDB-lite"/>
    </source>
</evidence>
<dbReference type="Proteomes" id="UP001152622">
    <property type="component" value="Chromosome 2"/>
</dbReference>
<feature type="region of interest" description="Disordered" evidence="1">
    <location>
        <begin position="97"/>
        <end position="172"/>
    </location>
</feature>
<name>A0A9Q1G7H3_SYNKA</name>
<feature type="compositionally biased region" description="Polar residues" evidence="1">
    <location>
        <begin position="98"/>
        <end position="111"/>
    </location>
</feature>
<protein>
    <submittedName>
        <fullName evidence="2">Uncharacterized protein</fullName>
    </submittedName>
</protein>
<feature type="region of interest" description="Disordered" evidence="1">
    <location>
        <begin position="1"/>
        <end position="64"/>
    </location>
</feature>
<feature type="compositionally biased region" description="Basic and acidic residues" evidence="1">
    <location>
        <begin position="15"/>
        <end position="35"/>
    </location>
</feature>
<evidence type="ECO:0000313" key="2">
    <source>
        <dbReference type="EMBL" id="KAJ8376299.1"/>
    </source>
</evidence>
<keyword evidence="3" id="KW-1185">Reference proteome</keyword>
<comment type="caution">
    <text evidence="2">The sequence shown here is derived from an EMBL/GenBank/DDBJ whole genome shotgun (WGS) entry which is preliminary data.</text>
</comment>
<dbReference type="AlphaFoldDB" id="A0A9Q1G7H3"/>
<accession>A0A9Q1G7H3</accession>
<sequence>MSDYAGLVSLPRSAAEPEPRGGEAHIPDERRETGRGPKRRAASEITALSQDPDPAADDTADKEAPLWLGASSLLGRRAGSECALHTQRLKQEWETWRESCSSPPWRSQTASLKHGSHRVQQSPRHNNTANTRYTSVRPLSPISASVTETGQGRKRNMEQHEQALDQDARRSA</sequence>
<feature type="compositionally biased region" description="Basic and acidic residues" evidence="1">
    <location>
        <begin position="155"/>
        <end position="172"/>
    </location>
</feature>
<evidence type="ECO:0000313" key="3">
    <source>
        <dbReference type="Proteomes" id="UP001152622"/>
    </source>
</evidence>
<dbReference type="EMBL" id="JAINUF010000002">
    <property type="protein sequence ID" value="KAJ8376299.1"/>
    <property type="molecule type" value="Genomic_DNA"/>
</dbReference>
<proteinExistence type="predicted"/>
<organism evidence="2 3">
    <name type="scientific">Synaphobranchus kaupii</name>
    <name type="common">Kaup's arrowtooth eel</name>
    <dbReference type="NCBI Taxonomy" id="118154"/>
    <lineage>
        <taxon>Eukaryota</taxon>
        <taxon>Metazoa</taxon>
        <taxon>Chordata</taxon>
        <taxon>Craniata</taxon>
        <taxon>Vertebrata</taxon>
        <taxon>Euteleostomi</taxon>
        <taxon>Actinopterygii</taxon>
        <taxon>Neopterygii</taxon>
        <taxon>Teleostei</taxon>
        <taxon>Anguilliformes</taxon>
        <taxon>Synaphobranchidae</taxon>
        <taxon>Synaphobranchus</taxon>
    </lineage>
</organism>
<feature type="compositionally biased region" description="Polar residues" evidence="1">
    <location>
        <begin position="118"/>
        <end position="134"/>
    </location>
</feature>
<reference evidence="2" key="1">
    <citation type="journal article" date="2023" name="Science">
        <title>Genome structures resolve the early diversification of teleost fishes.</title>
        <authorList>
            <person name="Parey E."/>
            <person name="Louis A."/>
            <person name="Montfort J."/>
            <person name="Bouchez O."/>
            <person name="Roques C."/>
            <person name="Iampietro C."/>
            <person name="Lluch J."/>
            <person name="Castinel A."/>
            <person name="Donnadieu C."/>
            <person name="Desvignes T."/>
            <person name="Floi Bucao C."/>
            <person name="Jouanno E."/>
            <person name="Wen M."/>
            <person name="Mejri S."/>
            <person name="Dirks R."/>
            <person name="Jansen H."/>
            <person name="Henkel C."/>
            <person name="Chen W.J."/>
            <person name="Zahm M."/>
            <person name="Cabau C."/>
            <person name="Klopp C."/>
            <person name="Thompson A.W."/>
            <person name="Robinson-Rechavi M."/>
            <person name="Braasch I."/>
            <person name="Lecointre G."/>
            <person name="Bobe J."/>
            <person name="Postlethwait J.H."/>
            <person name="Berthelot C."/>
            <person name="Roest Crollius H."/>
            <person name="Guiguen Y."/>
        </authorList>
    </citation>
    <scope>NUCLEOTIDE SEQUENCE</scope>
    <source>
        <strain evidence="2">WJC10195</strain>
    </source>
</reference>
<gene>
    <name evidence="2" type="ORF">SKAU_G00068790</name>
</gene>